<evidence type="ECO:0000259" key="2">
    <source>
        <dbReference type="Pfam" id="PF07250"/>
    </source>
</evidence>
<dbReference type="PANTHER" id="PTHR32208">
    <property type="entry name" value="SECRETED PROTEIN-RELATED"/>
    <property type="match status" value="1"/>
</dbReference>
<dbReference type="Pfam" id="PF09118">
    <property type="entry name" value="GO-like_E_set"/>
    <property type="match status" value="1"/>
</dbReference>
<dbReference type="PANTHER" id="PTHR32208:SF93">
    <property type="entry name" value="ALDEHYDE OXIDASE GLOX1"/>
    <property type="match status" value="1"/>
</dbReference>
<comment type="caution">
    <text evidence="4">The sequence shown here is derived from an EMBL/GenBank/DDBJ whole genome shotgun (WGS) entry which is preliminary data.</text>
</comment>
<dbReference type="Gene3D" id="2.130.10.80">
    <property type="entry name" value="Galactose oxidase/kelch, beta-propeller"/>
    <property type="match status" value="1"/>
</dbReference>
<organism evidence="4 5">
    <name type="scientific">Stylosanthes scabra</name>
    <dbReference type="NCBI Taxonomy" id="79078"/>
    <lineage>
        <taxon>Eukaryota</taxon>
        <taxon>Viridiplantae</taxon>
        <taxon>Streptophyta</taxon>
        <taxon>Embryophyta</taxon>
        <taxon>Tracheophyta</taxon>
        <taxon>Spermatophyta</taxon>
        <taxon>Magnoliopsida</taxon>
        <taxon>eudicotyledons</taxon>
        <taxon>Gunneridae</taxon>
        <taxon>Pentapetalae</taxon>
        <taxon>rosids</taxon>
        <taxon>fabids</taxon>
        <taxon>Fabales</taxon>
        <taxon>Fabaceae</taxon>
        <taxon>Papilionoideae</taxon>
        <taxon>50 kb inversion clade</taxon>
        <taxon>dalbergioids sensu lato</taxon>
        <taxon>Dalbergieae</taxon>
        <taxon>Pterocarpus clade</taxon>
        <taxon>Stylosanthes</taxon>
    </lineage>
</organism>
<dbReference type="Gene3D" id="2.60.40.10">
    <property type="entry name" value="Immunoglobulins"/>
    <property type="match status" value="1"/>
</dbReference>
<dbReference type="InterPro" id="IPR009880">
    <property type="entry name" value="Glyoxal_oxidase_N"/>
</dbReference>
<dbReference type="InterPro" id="IPR011043">
    <property type="entry name" value="Gal_Oxase/kelch_b-propeller"/>
</dbReference>
<dbReference type="InterPro" id="IPR037293">
    <property type="entry name" value="Gal_Oxidase_central_sf"/>
</dbReference>
<dbReference type="SUPFAM" id="SSF50965">
    <property type="entry name" value="Galactose oxidase, central domain"/>
    <property type="match status" value="1"/>
</dbReference>
<proteinExistence type="predicted"/>
<dbReference type="InterPro" id="IPR014756">
    <property type="entry name" value="Ig_E-set"/>
</dbReference>
<evidence type="ECO:0000259" key="3">
    <source>
        <dbReference type="Pfam" id="PF09118"/>
    </source>
</evidence>
<reference evidence="4 5" key="1">
    <citation type="journal article" date="2023" name="Plants (Basel)">
        <title>Bridging the Gap: Combining Genomics and Transcriptomics Approaches to Understand Stylosanthes scabra, an Orphan Legume from the Brazilian Caatinga.</title>
        <authorList>
            <person name="Ferreira-Neto J.R.C."/>
            <person name="da Silva M.D."/>
            <person name="Binneck E."/>
            <person name="de Melo N.F."/>
            <person name="da Silva R.H."/>
            <person name="de Melo A.L.T.M."/>
            <person name="Pandolfi V."/>
            <person name="Bustamante F.O."/>
            <person name="Brasileiro-Vidal A.C."/>
            <person name="Benko-Iseppon A.M."/>
        </authorList>
    </citation>
    <scope>NUCLEOTIDE SEQUENCE [LARGE SCALE GENOMIC DNA]</scope>
    <source>
        <tissue evidence="4">Leaves</tissue>
    </source>
</reference>
<keyword evidence="1" id="KW-0732">Signal</keyword>
<evidence type="ECO:0000256" key="1">
    <source>
        <dbReference type="ARBA" id="ARBA00022729"/>
    </source>
</evidence>
<dbReference type="Pfam" id="PF07250">
    <property type="entry name" value="Glyoxal_oxid_N"/>
    <property type="match status" value="1"/>
</dbReference>
<dbReference type="CDD" id="cd02851">
    <property type="entry name" value="E_set_GO_C"/>
    <property type="match status" value="1"/>
</dbReference>
<keyword evidence="5" id="KW-1185">Reference proteome</keyword>
<dbReference type="EMBL" id="JASCZI010211717">
    <property type="protein sequence ID" value="MED6196157.1"/>
    <property type="molecule type" value="Genomic_DNA"/>
</dbReference>
<dbReference type="InterPro" id="IPR013783">
    <property type="entry name" value="Ig-like_fold"/>
</dbReference>
<dbReference type="SUPFAM" id="SSF81296">
    <property type="entry name" value="E set domains"/>
    <property type="match status" value="1"/>
</dbReference>
<feature type="domain" description="Glyoxal oxidase N-terminal" evidence="2">
    <location>
        <begin position="1"/>
        <end position="395"/>
    </location>
</feature>
<dbReference type="Proteomes" id="UP001341840">
    <property type="component" value="Unassembled WGS sequence"/>
</dbReference>
<gene>
    <name evidence="4" type="ORF">PIB30_044729</name>
</gene>
<sequence>MQINLMPTNKIIVYDATVYRISRLQYPPGEPCVPFKDDFTQQMSQDCFAHSMEYDLETNQARPLKVTVDPWCSCGGLAPDGTLISSGGFRDGARTIRYYGGPNCQNNCDWREHNDSLKEERWYGTQTILPTGDFIVIGGRRSFSYEYLPKIEGQISDKPYFFPFLYETGDLDENNLYPFVHLSPDGNLFIFSNNHSLLLSPITNKVVRTFPILPGGSRNYPASGTSTLLPINLNNVTDVIKAEVIVCGGNTPNAFFLAETKKSFLPALLDCNRMVITNPFPSWHTEQMPSKRTMGDSLILPNGQILFINGAQVGTSAWWDADEPNLTPVLYSPKKPKGIRFKALNPTTIARMYHSTSAVIPNGKIWVAGSNTHDTYKDQDKFPTETRVEGFSPPYLDPNLDKFRPTIVEESSTKDLKYGVNFETQFSINQSNLLTMNDIKVTMYFPPFTTHGVSMSQRLLILKKEGLVEDPKGVFRITLVAPPGGEVAPPGYYLLFVVHRGIPSKGMWVHIQK</sequence>
<evidence type="ECO:0000313" key="5">
    <source>
        <dbReference type="Proteomes" id="UP001341840"/>
    </source>
</evidence>
<feature type="domain" description="Galactose oxidase-like Early set" evidence="3">
    <location>
        <begin position="404"/>
        <end position="511"/>
    </location>
</feature>
<dbReference type="InterPro" id="IPR015202">
    <property type="entry name" value="GO-like_E_set"/>
</dbReference>
<evidence type="ECO:0008006" key="6">
    <source>
        <dbReference type="Google" id="ProtNLM"/>
    </source>
</evidence>
<evidence type="ECO:0000313" key="4">
    <source>
        <dbReference type="EMBL" id="MED6196157.1"/>
    </source>
</evidence>
<accession>A0ABU6XE07</accession>
<protein>
    <recommendedName>
        <fullName evidence="6">Galactose oxidase</fullName>
    </recommendedName>
</protein>
<name>A0ABU6XE07_9FABA</name>